<name>A0A316KW06_9FLAO</name>
<dbReference type="InterPro" id="IPR036249">
    <property type="entry name" value="Thioredoxin-like_sf"/>
</dbReference>
<dbReference type="EMBL" id="QGEG01000003">
    <property type="protein sequence ID" value="PWL37796.1"/>
    <property type="molecule type" value="Genomic_DNA"/>
</dbReference>
<feature type="binding site" evidence="3">
    <location>
        <position position="105"/>
    </location>
    <ligand>
        <name>Cu cation</name>
        <dbReference type="ChEBI" id="CHEBI:23378"/>
    </ligand>
</feature>
<dbReference type="RefSeq" id="WP_109663998.1">
    <property type="nucleotide sequence ID" value="NZ_QGEG01000003.1"/>
</dbReference>
<evidence type="ECO:0000259" key="6">
    <source>
        <dbReference type="PROSITE" id="PS51352"/>
    </source>
</evidence>
<keyword evidence="2 3" id="KW-0186">Copper</keyword>
<dbReference type="SUPFAM" id="SSF52833">
    <property type="entry name" value="Thioredoxin-like"/>
    <property type="match status" value="1"/>
</dbReference>
<comment type="similarity">
    <text evidence="1">Belongs to the SCO1/2 family.</text>
</comment>
<dbReference type="CDD" id="cd02968">
    <property type="entry name" value="SCO"/>
    <property type="match status" value="1"/>
</dbReference>
<dbReference type="Proteomes" id="UP000245762">
    <property type="component" value="Unassembled WGS sequence"/>
</dbReference>
<comment type="caution">
    <text evidence="7">The sequence shown here is derived from an EMBL/GenBank/DDBJ whole genome shotgun (WGS) entry which is preliminary data.</text>
</comment>
<feature type="signal peptide" evidence="5">
    <location>
        <begin position="1"/>
        <end position="24"/>
    </location>
</feature>
<dbReference type="GO" id="GO:0046872">
    <property type="term" value="F:metal ion binding"/>
    <property type="evidence" value="ECO:0007669"/>
    <property type="project" value="UniProtKB-KW"/>
</dbReference>
<dbReference type="PROSITE" id="PS51352">
    <property type="entry name" value="THIOREDOXIN_2"/>
    <property type="match status" value="1"/>
</dbReference>
<evidence type="ECO:0000256" key="2">
    <source>
        <dbReference type="ARBA" id="ARBA00023008"/>
    </source>
</evidence>
<feature type="chain" id="PRO_5016311800" evidence="5">
    <location>
        <begin position="25"/>
        <end position="230"/>
    </location>
</feature>
<dbReference type="OrthoDB" id="9811998at2"/>
<evidence type="ECO:0000313" key="7">
    <source>
        <dbReference type="EMBL" id="PWL37796.1"/>
    </source>
</evidence>
<proteinExistence type="inferred from homology"/>
<gene>
    <name evidence="7" type="ORF">DKG77_13560</name>
</gene>
<feature type="binding site" evidence="3">
    <location>
        <position position="191"/>
    </location>
    <ligand>
        <name>Cu cation</name>
        <dbReference type="ChEBI" id="CHEBI:23378"/>
    </ligand>
</feature>
<feature type="disulfide bond" description="Redox-active" evidence="4">
    <location>
        <begin position="101"/>
        <end position="105"/>
    </location>
</feature>
<organism evidence="7 8">
    <name type="scientific">Flagellimonas aquimarina</name>
    <dbReference type="NCBI Taxonomy" id="2201895"/>
    <lineage>
        <taxon>Bacteria</taxon>
        <taxon>Pseudomonadati</taxon>
        <taxon>Bacteroidota</taxon>
        <taxon>Flavobacteriia</taxon>
        <taxon>Flavobacteriales</taxon>
        <taxon>Flavobacteriaceae</taxon>
        <taxon>Flagellimonas</taxon>
    </lineage>
</organism>
<keyword evidence="5" id="KW-0732">Signal</keyword>
<evidence type="ECO:0000313" key="8">
    <source>
        <dbReference type="Proteomes" id="UP000245762"/>
    </source>
</evidence>
<dbReference type="AlphaFoldDB" id="A0A316KW06"/>
<evidence type="ECO:0000256" key="3">
    <source>
        <dbReference type="PIRSR" id="PIRSR603782-1"/>
    </source>
</evidence>
<accession>A0A316KW06</accession>
<keyword evidence="8" id="KW-1185">Reference proteome</keyword>
<sequence>MKKLYLLKIYSLSIFLLVCFPSCKTELKKENIKVEETSRVEYLPYFGDESFTPHWITPGSAEEKSFHKIPDFKLTNQSGATITQNTFAEKIYVVDFFFTSCPGICLKMTNNMSKIQNAFKNDSEVLILSHSVTPNIDSVSTLKTYADKYDITDNKWHLVTGNKMEIYTLGRDHYFVENDLGEPKGIDDFLHTENFLLIDKNKHIRGIYNGLNRSSIAQLITDIKALKKEI</sequence>
<evidence type="ECO:0000256" key="4">
    <source>
        <dbReference type="PIRSR" id="PIRSR603782-2"/>
    </source>
</evidence>
<evidence type="ECO:0000256" key="5">
    <source>
        <dbReference type="SAM" id="SignalP"/>
    </source>
</evidence>
<dbReference type="Pfam" id="PF02630">
    <property type="entry name" value="SCO1-SenC"/>
    <property type="match status" value="1"/>
</dbReference>
<evidence type="ECO:0000256" key="1">
    <source>
        <dbReference type="ARBA" id="ARBA00010996"/>
    </source>
</evidence>
<keyword evidence="4" id="KW-1015">Disulfide bond</keyword>
<dbReference type="PANTHER" id="PTHR12151">
    <property type="entry name" value="ELECTRON TRANSPORT PROTIN SCO1/SENC FAMILY MEMBER"/>
    <property type="match status" value="1"/>
</dbReference>
<keyword evidence="3" id="KW-0479">Metal-binding</keyword>
<reference evidence="7 8" key="1">
    <citation type="submission" date="2018-05" db="EMBL/GenBank/DDBJ databases">
        <title>Complete genome sequence of Flagellimonas aquimarina ECD12 isolated from seaweed Ecklonia cava.</title>
        <authorList>
            <person name="Choi S."/>
            <person name="Seong C."/>
        </authorList>
    </citation>
    <scope>NUCLEOTIDE SEQUENCE [LARGE SCALE GENOMIC DNA]</scope>
    <source>
        <strain evidence="7 8">ECD12</strain>
    </source>
</reference>
<dbReference type="InterPro" id="IPR013766">
    <property type="entry name" value="Thioredoxin_domain"/>
</dbReference>
<protein>
    <submittedName>
        <fullName evidence="7">SCO family protein</fullName>
    </submittedName>
</protein>
<feature type="binding site" evidence="3">
    <location>
        <position position="101"/>
    </location>
    <ligand>
        <name>Cu cation</name>
        <dbReference type="ChEBI" id="CHEBI:23378"/>
    </ligand>
</feature>
<dbReference type="PANTHER" id="PTHR12151:SF25">
    <property type="entry name" value="LINALOOL DEHYDRATASE_ISOMERASE DOMAIN-CONTAINING PROTEIN"/>
    <property type="match status" value="1"/>
</dbReference>
<feature type="domain" description="Thioredoxin" evidence="6">
    <location>
        <begin position="63"/>
        <end position="228"/>
    </location>
</feature>
<dbReference type="InterPro" id="IPR003782">
    <property type="entry name" value="SCO1/SenC"/>
</dbReference>
<dbReference type="Gene3D" id="3.40.30.10">
    <property type="entry name" value="Glutaredoxin"/>
    <property type="match status" value="1"/>
</dbReference>